<dbReference type="GO" id="GO:0016020">
    <property type="term" value="C:membrane"/>
    <property type="evidence" value="ECO:0007669"/>
    <property type="project" value="TreeGrafter"/>
</dbReference>
<dbReference type="SMART" id="SM00248">
    <property type="entry name" value="ANK"/>
    <property type="match status" value="4"/>
</dbReference>
<protein>
    <recommendedName>
        <fullName evidence="3">PGG domain-containing protein</fullName>
    </recommendedName>
</protein>
<keyword evidence="2" id="KW-1133">Transmembrane helix</keyword>
<keyword evidence="2" id="KW-0812">Transmembrane</keyword>
<feature type="transmembrane region" description="Helical" evidence="2">
    <location>
        <begin position="510"/>
        <end position="535"/>
    </location>
</feature>
<dbReference type="PANTHER" id="PTHR24177:SF365">
    <property type="entry name" value="ANKYRIN REPEAT-CONTAINING PROTEIN NPR4-LIKE ISOFORM X1"/>
    <property type="match status" value="1"/>
</dbReference>
<dbReference type="InterPro" id="IPR036770">
    <property type="entry name" value="Ankyrin_rpt-contain_sf"/>
</dbReference>
<feature type="domain" description="PGG" evidence="3">
    <location>
        <begin position="459"/>
        <end position="575"/>
    </location>
</feature>
<accession>A0AAD4SWG2</accession>
<proteinExistence type="predicted"/>
<feature type="region of interest" description="Disordered" evidence="1">
    <location>
        <begin position="1"/>
        <end position="21"/>
    </location>
</feature>
<reference evidence="4" key="1">
    <citation type="submission" date="2022-04" db="EMBL/GenBank/DDBJ databases">
        <title>A functionally conserved STORR gene fusion in Papaver species that diverged 16.8 million years ago.</title>
        <authorList>
            <person name="Catania T."/>
        </authorList>
    </citation>
    <scope>NUCLEOTIDE SEQUENCE</scope>
    <source>
        <strain evidence="4">S-188037</strain>
    </source>
</reference>
<feature type="compositionally biased region" description="Basic and acidic residues" evidence="1">
    <location>
        <begin position="1"/>
        <end position="12"/>
    </location>
</feature>
<keyword evidence="5" id="KW-1185">Reference proteome</keyword>
<dbReference type="Pfam" id="PF13962">
    <property type="entry name" value="PGG"/>
    <property type="match status" value="1"/>
</dbReference>
<name>A0AAD4SWG2_9MAGN</name>
<dbReference type="PANTHER" id="PTHR24177">
    <property type="entry name" value="CASKIN"/>
    <property type="match status" value="1"/>
</dbReference>
<evidence type="ECO:0000256" key="2">
    <source>
        <dbReference type="SAM" id="Phobius"/>
    </source>
</evidence>
<dbReference type="Gene3D" id="1.25.40.20">
    <property type="entry name" value="Ankyrin repeat-containing domain"/>
    <property type="match status" value="1"/>
</dbReference>
<feature type="transmembrane region" description="Helical" evidence="2">
    <location>
        <begin position="467"/>
        <end position="490"/>
    </location>
</feature>
<gene>
    <name evidence="4" type="ORF">MKW98_008006</name>
</gene>
<dbReference type="EMBL" id="JAJJMB010007736">
    <property type="protein sequence ID" value="KAI3927304.1"/>
    <property type="molecule type" value="Genomic_DNA"/>
</dbReference>
<sequence>MGSESNGDRDDGSEQSDFDDWRGNAREELNKYLPLYKAALEGNWEKAKDFFDNVDKKAVAARITFSSETALHVAAGAGHLMFMKNLMKLLKPKQLEIKNKEGETAFQNAVIAGSFEAVKAMVQKNPKLTLIPDNYGWIPLVNASKYASVKEQKKEMIDYLYSVTRENDVDNQPSAFSGNLGAQVICSIIGAGFYDIAHDMVQRYPDLATVTDNNGVSALEMMAGSPHAFLSGTQLTFLERRIYPYMGNYWVGKPADIEKAGESLKVGIPSRVPFIKQLYNKKLMNEEAVALVKCICEKIISSMSSSEVEEFFQRTNILGTATKSGTVELVTECLENFPDIVWVRMGEEGHNVFMSAVQERQEKIFNLVYKISGYRKKLEASIDFSNNTILHLAAKLESRSKLSSVSCIALKVQREIQWFKEVESIVPPSHGLLRNREGDTAQDIFEDKEHKKLFFDGKRWMSDTSQALAFVSALILTVVFAATFTVPGGTFSDDSNINRGIPIFLNKNSFLLFAVSNAVALFSSTSSLLMFLALLTSQYEHGDFLRSLPKRLIIGLVTLFISIITMMVAFCATLATYLGPRFTWIPIPLAMVASVPVCMFLCTHLPMFVKMVRCTYGRGIFRR</sequence>
<feature type="transmembrane region" description="Helical" evidence="2">
    <location>
        <begin position="584"/>
        <end position="603"/>
    </location>
</feature>
<dbReference type="InterPro" id="IPR002110">
    <property type="entry name" value="Ankyrin_rpt"/>
</dbReference>
<dbReference type="Proteomes" id="UP001202328">
    <property type="component" value="Unassembled WGS sequence"/>
</dbReference>
<evidence type="ECO:0000259" key="3">
    <source>
        <dbReference type="Pfam" id="PF13962"/>
    </source>
</evidence>
<organism evidence="4 5">
    <name type="scientific">Papaver atlanticum</name>
    <dbReference type="NCBI Taxonomy" id="357466"/>
    <lineage>
        <taxon>Eukaryota</taxon>
        <taxon>Viridiplantae</taxon>
        <taxon>Streptophyta</taxon>
        <taxon>Embryophyta</taxon>
        <taxon>Tracheophyta</taxon>
        <taxon>Spermatophyta</taxon>
        <taxon>Magnoliopsida</taxon>
        <taxon>Ranunculales</taxon>
        <taxon>Papaveraceae</taxon>
        <taxon>Papaveroideae</taxon>
        <taxon>Papaver</taxon>
    </lineage>
</organism>
<evidence type="ECO:0000256" key="1">
    <source>
        <dbReference type="SAM" id="MobiDB-lite"/>
    </source>
</evidence>
<dbReference type="Pfam" id="PF12796">
    <property type="entry name" value="Ank_2"/>
    <property type="match status" value="1"/>
</dbReference>
<dbReference type="SUPFAM" id="SSF48403">
    <property type="entry name" value="Ankyrin repeat"/>
    <property type="match status" value="1"/>
</dbReference>
<evidence type="ECO:0000313" key="4">
    <source>
        <dbReference type="EMBL" id="KAI3927304.1"/>
    </source>
</evidence>
<dbReference type="AlphaFoldDB" id="A0AAD4SWG2"/>
<feature type="transmembrane region" description="Helical" evidence="2">
    <location>
        <begin position="556"/>
        <end position="578"/>
    </location>
</feature>
<keyword evidence="2" id="KW-0472">Membrane</keyword>
<comment type="caution">
    <text evidence="4">The sequence shown here is derived from an EMBL/GenBank/DDBJ whole genome shotgun (WGS) entry which is preliminary data.</text>
</comment>
<evidence type="ECO:0000313" key="5">
    <source>
        <dbReference type="Proteomes" id="UP001202328"/>
    </source>
</evidence>
<dbReference type="InterPro" id="IPR026961">
    <property type="entry name" value="PGG_dom"/>
</dbReference>